<evidence type="ECO:0000256" key="13">
    <source>
        <dbReference type="SAM" id="Phobius"/>
    </source>
</evidence>
<keyword evidence="3" id="KW-0547">Nucleotide-binding</keyword>
<gene>
    <name evidence="15" type="ORF">EKE94_16675</name>
</gene>
<dbReference type="GO" id="GO:0005524">
    <property type="term" value="F:ATP binding"/>
    <property type="evidence" value="ECO:0007669"/>
    <property type="project" value="UniProtKB-KW"/>
</dbReference>
<keyword evidence="2" id="KW-0808">Transferase</keyword>
<evidence type="ECO:0000313" key="15">
    <source>
        <dbReference type="EMBL" id="RVV96730.1"/>
    </source>
</evidence>
<dbReference type="SUPFAM" id="SSF69572">
    <property type="entry name" value="Activating enzymes of the ubiquitin-like proteins"/>
    <property type="match status" value="1"/>
</dbReference>
<feature type="transmembrane region" description="Helical" evidence="13">
    <location>
        <begin position="26"/>
        <end position="43"/>
    </location>
</feature>
<reference evidence="15 16" key="1">
    <citation type="submission" date="2018-11" db="EMBL/GenBank/DDBJ databases">
        <title>Mesobaculum littorinae gen. nov., sp. nov., isolated from Littorina scabra that represents a novel genus of the order Rhodobacteraceae.</title>
        <authorList>
            <person name="Li F."/>
        </authorList>
    </citation>
    <scope>NUCLEOTIDE SEQUENCE [LARGE SCALE GENOMIC DNA]</scope>
    <source>
        <strain evidence="15 16">M0103</strain>
    </source>
</reference>
<comment type="similarity">
    <text evidence="1">Belongs to the HesA/MoeB/ThiF family.</text>
</comment>
<dbReference type="Pfam" id="PF00899">
    <property type="entry name" value="ThiF"/>
    <property type="match status" value="1"/>
</dbReference>
<comment type="function">
    <text evidence="6">Catalyzes the adenylation by ATP of the carboxyl group of the C-terminal glycine of sulfur carrier protein MoaD.</text>
</comment>
<dbReference type="InterPro" id="IPR045886">
    <property type="entry name" value="ThiF/MoeB/HesA"/>
</dbReference>
<evidence type="ECO:0000256" key="2">
    <source>
        <dbReference type="ARBA" id="ARBA00022679"/>
    </source>
</evidence>
<dbReference type="Proteomes" id="UP000285908">
    <property type="component" value="Unassembled WGS sequence"/>
</dbReference>
<evidence type="ECO:0000256" key="1">
    <source>
        <dbReference type="ARBA" id="ARBA00009919"/>
    </source>
</evidence>
<evidence type="ECO:0000256" key="5">
    <source>
        <dbReference type="ARBA" id="ARBA00052218"/>
    </source>
</evidence>
<protein>
    <recommendedName>
        <fullName evidence="9">Molybdopterin-synthase adenylyltransferase</fullName>
        <ecNumber evidence="8">2.7.7.80</ecNumber>
    </recommendedName>
    <alternativeName>
        <fullName evidence="12">MoaD protein adenylase</fullName>
    </alternativeName>
    <alternativeName>
        <fullName evidence="10">Molybdopterin-converting factor subunit 1 adenylase</fullName>
    </alternativeName>
    <alternativeName>
        <fullName evidence="11">Sulfur carrier protein MoaD adenylyltransferase</fullName>
    </alternativeName>
</protein>
<dbReference type="Gene3D" id="3.40.50.720">
    <property type="entry name" value="NAD(P)-binding Rossmann-like Domain"/>
    <property type="match status" value="1"/>
</dbReference>
<dbReference type="GO" id="GO:0061605">
    <property type="term" value="F:molybdopterin-synthase adenylyltransferase activity"/>
    <property type="evidence" value="ECO:0007669"/>
    <property type="project" value="UniProtKB-EC"/>
</dbReference>
<dbReference type="CDD" id="cd00757">
    <property type="entry name" value="ThiF_MoeB_HesA_family"/>
    <property type="match status" value="1"/>
</dbReference>
<evidence type="ECO:0000256" key="12">
    <source>
        <dbReference type="ARBA" id="ARBA00078531"/>
    </source>
</evidence>
<dbReference type="InterPro" id="IPR000594">
    <property type="entry name" value="ThiF_NAD_FAD-bd"/>
</dbReference>
<evidence type="ECO:0000256" key="11">
    <source>
        <dbReference type="ARBA" id="ARBA00075328"/>
    </source>
</evidence>
<keyword evidence="13" id="KW-1133">Transmembrane helix</keyword>
<dbReference type="EC" id="2.7.7.80" evidence="8"/>
<dbReference type="GO" id="GO:0008146">
    <property type="term" value="F:sulfotransferase activity"/>
    <property type="evidence" value="ECO:0007669"/>
    <property type="project" value="TreeGrafter"/>
</dbReference>
<dbReference type="RefSeq" id="WP_127907775.1">
    <property type="nucleotide sequence ID" value="NZ_RQXX01000008.1"/>
</dbReference>
<comment type="catalytic activity">
    <reaction evidence="5">
        <text>[molybdopterin-synthase sulfur-carrier protein]-C-terminal Gly-Gly + ATP + H(+) = [molybdopterin-synthase sulfur-carrier protein]-C-terminal Gly-Gly-AMP + diphosphate</text>
        <dbReference type="Rhea" id="RHEA:43616"/>
        <dbReference type="Rhea" id="RHEA-COMP:12159"/>
        <dbReference type="Rhea" id="RHEA-COMP:12202"/>
        <dbReference type="ChEBI" id="CHEBI:15378"/>
        <dbReference type="ChEBI" id="CHEBI:30616"/>
        <dbReference type="ChEBI" id="CHEBI:33019"/>
        <dbReference type="ChEBI" id="CHEBI:90618"/>
        <dbReference type="ChEBI" id="CHEBI:90778"/>
        <dbReference type="EC" id="2.7.7.80"/>
    </reaction>
</comment>
<dbReference type="AlphaFoldDB" id="A0A438ADF2"/>
<dbReference type="NCBIfam" id="NF004281">
    <property type="entry name" value="PRK05690.1"/>
    <property type="match status" value="1"/>
</dbReference>
<name>A0A438ADF2_9RHOB</name>
<comment type="subunit">
    <text evidence="7">Homodimer. Forms a stable heterotetrameric complex of 2 MoeB and 2 MoaD during adenylation of MoaD.</text>
</comment>
<dbReference type="GO" id="GO:0005829">
    <property type="term" value="C:cytosol"/>
    <property type="evidence" value="ECO:0007669"/>
    <property type="project" value="TreeGrafter"/>
</dbReference>
<evidence type="ECO:0000256" key="8">
    <source>
        <dbReference type="ARBA" id="ARBA00066884"/>
    </source>
</evidence>
<dbReference type="EMBL" id="RQXX01000008">
    <property type="protein sequence ID" value="RVV96730.1"/>
    <property type="molecule type" value="Genomic_DNA"/>
</dbReference>
<dbReference type="FunFam" id="3.40.50.720:FF:000033">
    <property type="entry name" value="Adenylyltransferase and sulfurtransferase MOCS3"/>
    <property type="match status" value="1"/>
</dbReference>
<evidence type="ECO:0000313" key="16">
    <source>
        <dbReference type="Proteomes" id="UP000285908"/>
    </source>
</evidence>
<accession>A0A438ADF2</accession>
<keyword evidence="13" id="KW-0472">Membrane</keyword>
<dbReference type="GO" id="GO:0004792">
    <property type="term" value="F:thiosulfate-cyanide sulfurtransferase activity"/>
    <property type="evidence" value="ECO:0007669"/>
    <property type="project" value="TreeGrafter"/>
</dbReference>
<evidence type="ECO:0000256" key="6">
    <source>
        <dbReference type="ARBA" id="ARBA00055169"/>
    </source>
</evidence>
<keyword evidence="4" id="KW-0067">ATP-binding</keyword>
<evidence type="ECO:0000256" key="7">
    <source>
        <dbReference type="ARBA" id="ARBA00063809"/>
    </source>
</evidence>
<comment type="caution">
    <text evidence="15">The sequence shown here is derived from an EMBL/GenBank/DDBJ whole genome shotgun (WGS) entry which is preliminary data.</text>
</comment>
<evidence type="ECO:0000256" key="4">
    <source>
        <dbReference type="ARBA" id="ARBA00022840"/>
    </source>
</evidence>
<dbReference type="GO" id="GO:0008641">
    <property type="term" value="F:ubiquitin-like modifier activating enzyme activity"/>
    <property type="evidence" value="ECO:0007669"/>
    <property type="project" value="InterPro"/>
</dbReference>
<feature type="domain" description="THIF-type NAD/FAD binding fold" evidence="14">
    <location>
        <begin position="109"/>
        <end position="345"/>
    </location>
</feature>
<sequence>MAPVLVLAAVLWGVGAVLGTPRRTRWTMIGLLYLAVLFAHAVLPEGHPLRTTLGGSLAEWLVLGGLVALVWVYRRGLAVLKSRVARDAGAPETEAAGPARFREGELPRYARHIALREIGGSGQTALKQARVLVVGAGGLGSPALLHLAAAGVGTIGVIDDDVVEATNLQRQVAHADDRIGMPKVFSAERAMRALNPFAVLRPYHRRLTPEIAAGLFAEYDLILEGTDDIETRYLVNRVAAGLGVPVIGAAISQWEGQVSLWHPASGGPCYQCVFPEPPAPGLAPTCAEAGVAGPLPGVVGSIMALEAVKQITGAGQGLRGRLMIYDGLYAETRVITVHSRADCPVCGGQGAG</sequence>
<keyword evidence="16" id="KW-1185">Reference proteome</keyword>
<proteinExistence type="inferred from homology"/>
<dbReference type="OrthoDB" id="9804286at2"/>
<evidence type="ECO:0000259" key="14">
    <source>
        <dbReference type="Pfam" id="PF00899"/>
    </source>
</evidence>
<organism evidence="15 16">
    <name type="scientific">Mesobaculum littorinae</name>
    <dbReference type="NCBI Taxonomy" id="2486419"/>
    <lineage>
        <taxon>Bacteria</taxon>
        <taxon>Pseudomonadati</taxon>
        <taxon>Pseudomonadota</taxon>
        <taxon>Alphaproteobacteria</taxon>
        <taxon>Rhodobacterales</taxon>
        <taxon>Roseobacteraceae</taxon>
        <taxon>Mesobaculum</taxon>
    </lineage>
</organism>
<dbReference type="PANTHER" id="PTHR10953">
    <property type="entry name" value="UBIQUITIN-ACTIVATING ENZYME E1"/>
    <property type="match status" value="1"/>
</dbReference>
<feature type="transmembrane region" description="Helical" evidence="13">
    <location>
        <begin position="55"/>
        <end position="73"/>
    </location>
</feature>
<evidence type="ECO:0000256" key="3">
    <source>
        <dbReference type="ARBA" id="ARBA00022741"/>
    </source>
</evidence>
<dbReference type="InterPro" id="IPR035985">
    <property type="entry name" value="Ubiquitin-activating_enz"/>
</dbReference>
<keyword evidence="13" id="KW-0812">Transmembrane</keyword>
<evidence type="ECO:0000256" key="10">
    <source>
        <dbReference type="ARBA" id="ARBA00075110"/>
    </source>
</evidence>
<dbReference type="PANTHER" id="PTHR10953:SF102">
    <property type="entry name" value="ADENYLYLTRANSFERASE AND SULFURTRANSFERASE MOCS3"/>
    <property type="match status" value="1"/>
</dbReference>
<evidence type="ECO:0000256" key="9">
    <source>
        <dbReference type="ARBA" id="ARBA00073635"/>
    </source>
</evidence>